<dbReference type="InterPro" id="IPR041239">
    <property type="entry name" value="DUF5605"/>
</dbReference>
<comment type="caution">
    <text evidence="4">The sequence shown here is derived from an EMBL/GenBank/DDBJ whole genome shotgun (WGS) entry which is preliminary data.</text>
</comment>
<evidence type="ECO:0000313" key="5">
    <source>
        <dbReference type="Proteomes" id="UP000723714"/>
    </source>
</evidence>
<dbReference type="Pfam" id="PF18310">
    <property type="entry name" value="DUF5605"/>
    <property type="match status" value="1"/>
</dbReference>
<keyword evidence="5" id="KW-1185">Reference proteome</keyword>
<evidence type="ECO:0000259" key="2">
    <source>
        <dbReference type="Pfam" id="PF16586"/>
    </source>
</evidence>
<dbReference type="InterPro" id="IPR025277">
    <property type="entry name" value="Apiosidase-like_cat_dom"/>
</dbReference>
<dbReference type="PANTHER" id="PTHR37836">
    <property type="entry name" value="LMO1036 PROTEIN"/>
    <property type="match status" value="1"/>
</dbReference>
<protein>
    <submittedName>
        <fullName evidence="4">DUF5060 domain-containing protein</fullName>
    </submittedName>
</protein>
<evidence type="ECO:0000313" key="4">
    <source>
        <dbReference type="EMBL" id="MBU3875277.1"/>
    </source>
</evidence>
<evidence type="ECO:0000259" key="3">
    <source>
        <dbReference type="Pfam" id="PF18310"/>
    </source>
</evidence>
<evidence type="ECO:0000259" key="1">
    <source>
        <dbReference type="Pfam" id="PF13204"/>
    </source>
</evidence>
<proteinExistence type="predicted"/>
<dbReference type="InterPro" id="IPR032260">
    <property type="entry name" value="DUF5060"/>
</dbReference>
<organism evidence="4 5">
    <name type="scientific">Faecalicatena faecalis</name>
    <dbReference type="NCBI Taxonomy" id="2726362"/>
    <lineage>
        <taxon>Bacteria</taxon>
        <taxon>Bacillati</taxon>
        <taxon>Bacillota</taxon>
        <taxon>Clostridia</taxon>
        <taxon>Lachnospirales</taxon>
        <taxon>Lachnospiraceae</taxon>
        <taxon>Faecalicatena</taxon>
    </lineage>
</organism>
<sequence>MMKCYEMFELKLNGDEPEGSWAEVDLKATFECGDEKRTVKGFYDGDGVYKIRFLPQKTGIYHWKAEGIVQAEGQEECTASKKSHGMVKAVGTHFEYEDGTKYLPFGTTIYAFAHQSENIIEQTMESLSKAPFNKIRHCIFPKHYDYNHNDPKLYPFEKDEEGKWDVHRPCLSYWTHFEDIVTRLGEMGIETDMILFHAYDRWGFAFLSMEECKVYLEYVVRRLAAYPYIWWSMANEYDIMFNHTIEDWYEFERIITEEDPYHHLLSNHNCMKLYDFSRPAVTHCCVQTIAMYKAGEWQKRYQKPVVYDECCYEGDLQHEWGNISGFEMVNRFWSACAMGAYVTHGETFLDENDVLWWAKGGKLKGESPKRIAFLKEILYDLPSYLTPWDEPIWEDFSNATEEKKDGDQEDPFFHLMNSLEGENLEIIQMKSAQFCGCCGDDVFLKYYARQCARVSSIHLPKDKDKKYRIEIIDVWNMTREILIQEASGTTELKLPGKEGIAVLATRI</sequence>
<dbReference type="Proteomes" id="UP000723714">
    <property type="component" value="Unassembled WGS sequence"/>
</dbReference>
<dbReference type="Pfam" id="PF16586">
    <property type="entry name" value="DUF5060"/>
    <property type="match status" value="1"/>
</dbReference>
<feature type="domain" description="DUF5060" evidence="2">
    <location>
        <begin position="2"/>
        <end position="65"/>
    </location>
</feature>
<feature type="domain" description="Apiosidase-like catalytic" evidence="1">
    <location>
        <begin position="92"/>
        <end position="348"/>
    </location>
</feature>
<name>A0ABS6D254_9FIRM</name>
<feature type="domain" description="DUF5605" evidence="3">
    <location>
        <begin position="435"/>
        <end position="502"/>
    </location>
</feature>
<dbReference type="EMBL" id="JABACJ020000003">
    <property type="protein sequence ID" value="MBU3875277.1"/>
    <property type="molecule type" value="Genomic_DNA"/>
</dbReference>
<accession>A0ABS6D254</accession>
<dbReference type="Pfam" id="PF13204">
    <property type="entry name" value="Apiosidase"/>
    <property type="match status" value="1"/>
</dbReference>
<reference evidence="4 5" key="1">
    <citation type="submission" date="2021-06" db="EMBL/GenBank/DDBJ databases">
        <title>Faecalicatena sp. nov. isolated from porcine feces.</title>
        <authorList>
            <person name="Oh B.S."/>
            <person name="Lee J.H."/>
        </authorList>
    </citation>
    <scope>NUCLEOTIDE SEQUENCE [LARGE SCALE GENOMIC DNA]</scope>
    <source>
        <strain evidence="4 5">AGMB00832</strain>
    </source>
</reference>
<dbReference type="PANTHER" id="PTHR37836:SF2">
    <property type="entry name" value="DUF4038 DOMAIN-CONTAINING PROTEIN"/>
    <property type="match status" value="1"/>
</dbReference>
<gene>
    <name evidence="4" type="ORF">HGO97_005530</name>
</gene>
<dbReference type="RefSeq" id="WP_216240185.1">
    <property type="nucleotide sequence ID" value="NZ_JABACJ020000003.1"/>
</dbReference>